<accession>A0A315ZI48</accession>
<dbReference type="EMBL" id="QGDO01000001">
    <property type="protein sequence ID" value="PWJ44889.1"/>
    <property type="molecule type" value="Genomic_DNA"/>
</dbReference>
<feature type="transmembrane region" description="Helical" evidence="1">
    <location>
        <begin position="74"/>
        <end position="95"/>
    </location>
</feature>
<dbReference type="AlphaFoldDB" id="A0A315ZI48"/>
<keyword evidence="1" id="KW-1133">Transmembrane helix</keyword>
<dbReference type="Proteomes" id="UP000245535">
    <property type="component" value="Unassembled WGS sequence"/>
</dbReference>
<sequence>MKVKIFLALAVVALFFFVGTLLEKELIELKNEDKSKVNLRFGSMAMKFYKFGGILQVILGLYLMYLPFDMQGESALALAFFPIGCIMCIIGGLFLDHVYIEKNRDVIYDKVQNLLLIRKGTKMEVINLDADHLKVQERKALGKTGLGSLVIETDEHIFRFSSRIFYDETLLSFLRNHPSYQTTEEIKEFFIW</sequence>
<name>A0A315ZI48_SEDFL</name>
<keyword evidence="1" id="KW-0812">Transmembrane</keyword>
<reference evidence="2 3" key="1">
    <citation type="submission" date="2018-03" db="EMBL/GenBank/DDBJ databases">
        <title>Genomic Encyclopedia of Archaeal and Bacterial Type Strains, Phase II (KMG-II): from individual species to whole genera.</title>
        <authorList>
            <person name="Goeker M."/>
        </authorList>
    </citation>
    <scope>NUCLEOTIDE SEQUENCE [LARGE SCALE GENOMIC DNA]</scope>
    <source>
        <strain evidence="2 3">DSM 28229</strain>
    </source>
</reference>
<evidence type="ECO:0000313" key="2">
    <source>
        <dbReference type="EMBL" id="PWJ44889.1"/>
    </source>
</evidence>
<gene>
    <name evidence="2" type="ORF">BC781_1011278</name>
</gene>
<evidence type="ECO:0000313" key="3">
    <source>
        <dbReference type="Proteomes" id="UP000245535"/>
    </source>
</evidence>
<protein>
    <submittedName>
        <fullName evidence="2">Uncharacterized protein</fullName>
    </submittedName>
</protein>
<feature type="transmembrane region" description="Helical" evidence="1">
    <location>
        <begin position="6"/>
        <end position="27"/>
    </location>
</feature>
<feature type="transmembrane region" description="Helical" evidence="1">
    <location>
        <begin position="48"/>
        <end position="68"/>
    </location>
</feature>
<proteinExistence type="predicted"/>
<evidence type="ECO:0000256" key="1">
    <source>
        <dbReference type="SAM" id="Phobius"/>
    </source>
</evidence>
<comment type="caution">
    <text evidence="2">The sequence shown here is derived from an EMBL/GenBank/DDBJ whole genome shotgun (WGS) entry which is preliminary data.</text>
</comment>
<organism evidence="2 3">
    <name type="scientific">Sediminitomix flava</name>
    <dbReference type="NCBI Taxonomy" id="379075"/>
    <lineage>
        <taxon>Bacteria</taxon>
        <taxon>Pseudomonadati</taxon>
        <taxon>Bacteroidota</taxon>
        <taxon>Cytophagia</taxon>
        <taxon>Cytophagales</taxon>
        <taxon>Flammeovirgaceae</taxon>
        <taxon>Sediminitomix</taxon>
    </lineage>
</organism>
<keyword evidence="3" id="KW-1185">Reference proteome</keyword>
<keyword evidence="1" id="KW-0472">Membrane</keyword>
<dbReference type="RefSeq" id="WP_109616354.1">
    <property type="nucleotide sequence ID" value="NZ_QGDO01000001.1"/>
</dbReference>